<gene>
    <name evidence="2" type="ORF">B0I36DRAFT_311783</name>
</gene>
<evidence type="ECO:0000256" key="1">
    <source>
        <dbReference type="SAM" id="MobiDB-lite"/>
    </source>
</evidence>
<keyword evidence="3" id="KW-1185">Reference proteome</keyword>
<dbReference type="GeneID" id="70181962"/>
<comment type="caution">
    <text evidence="2">The sequence shown here is derived from an EMBL/GenBank/DDBJ whole genome shotgun (WGS) entry which is preliminary data.</text>
</comment>
<dbReference type="RefSeq" id="XP_046018992.1">
    <property type="nucleotide sequence ID" value="XM_046152416.1"/>
</dbReference>
<name>A0A9P8YFS5_9PEZI</name>
<organism evidence="2 3">
    <name type="scientific">Microdochium trichocladiopsis</name>
    <dbReference type="NCBI Taxonomy" id="1682393"/>
    <lineage>
        <taxon>Eukaryota</taxon>
        <taxon>Fungi</taxon>
        <taxon>Dikarya</taxon>
        <taxon>Ascomycota</taxon>
        <taxon>Pezizomycotina</taxon>
        <taxon>Sordariomycetes</taxon>
        <taxon>Xylariomycetidae</taxon>
        <taxon>Xylariales</taxon>
        <taxon>Microdochiaceae</taxon>
        <taxon>Microdochium</taxon>
    </lineage>
</organism>
<evidence type="ECO:0000313" key="2">
    <source>
        <dbReference type="EMBL" id="KAH7040937.1"/>
    </source>
</evidence>
<dbReference type="EMBL" id="JAGTJQ010000001">
    <property type="protein sequence ID" value="KAH7040937.1"/>
    <property type="molecule type" value="Genomic_DNA"/>
</dbReference>
<proteinExistence type="predicted"/>
<evidence type="ECO:0000313" key="3">
    <source>
        <dbReference type="Proteomes" id="UP000756346"/>
    </source>
</evidence>
<protein>
    <submittedName>
        <fullName evidence="2">Uncharacterized protein</fullName>
    </submittedName>
</protein>
<accession>A0A9P8YFS5</accession>
<feature type="region of interest" description="Disordered" evidence="1">
    <location>
        <begin position="31"/>
        <end position="53"/>
    </location>
</feature>
<dbReference type="Proteomes" id="UP000756346">
    <property type="component" value="Unassembled WGS sequence"/>
</dbReference>
<reference evidence="2" key="1">
    <citation type="journal article" date="2021" name="Nat. Commun.">
        <title>Genetic determinants of endophytism in the Arabidopsis root mycobiome.</title>
        <authorList>
            <person name="Mesny F."/>
            <person name="Miyauchi S."/>
            <person name="Thiergart T."/>
            <person name="Pickel B."/>
            <person name="Atanasova L."/>
            <person name="Karlsson M."/>
            <person name="Huettel B."/>
            <person name="Barry K.W."/>
            <person name="Haridas S."/>
            <person name="Chen C."/>
            <person name="Bauer D."/>
            <person name="Andreopoulos W."/>
            <person name="Pangilinan J."/>
            <person name="LaButti K."/>
            <person name="Riley R."/>
            <person name="Lipzen A."/>
            <person name="Clum A."/>
            <person name="Drula E."/>
            <person name="Henrissat B."/>
            <person name="Kohler A."/>
            <person name="Grigoriev I.V."/>
            <person name="Martin F.M."/>
            <person name="Hacquard S."/>
        </authorList>
    </citation>
    <scope>NUCLEOTIDE SEQUENCE</scope>
    <source>
        <strain evidence="2">MPI-CAGE-CH-0230</strain>
    </source>
</reference>
<dbReference type="AlphaFoldDB" id="A0A9P8YFS5"/>
<sequence>MVAVDGSHGDIFQGSGLLGSMRRQVLETPQVMRRDAGDCPRTATSHTVECPEL</sequence>